<evidence type="ECO:0000256" key="1">
    <source>
        <dbReference type="ARBA" id="ARBA00023118"/>
    </source>
</evidence>
<comment type="function">
    <text evidence="2">CRISPR (clustered regularly interspaced short palindromic repeat) is an adaptive immune system that provides protection against mobile genetic elements (viruses, transposable elements and conjugative plasmids). CRISPR clusters contain spacers, sequences complementary to antecedent mobile elements, and target invading nucleic acids. CRISPR clusters are transcribed and processed into CRISPR RNA (crRNA).</text>
</comment>
<gene>
    <name evidence="3" type="ORF">SAMN04488530_13317</name>
</gene>
<evidence type="ECO:0000313" key="4">
    <source>
        <dbReference type="Proteomes" id="UP000243255"/>
    </source>
</evidence>
<dbReference type="OrthoDB" id="9781560at2"/>
<dbReference type="NCBIfam" id="TIGR02585">
    <property type="entry name" value="cas_Cst2_DevR"/>
    <property type="match status" value="1"/>
</dbReference>
<dbReference type="InterPro" id="IPR013414">
    <property type="entry name" value="Cas7/Cst2/DevR_sub_I-B/Tneap"/>
</dbReference>
<dbReference type="STRING" id="1121321.SAMN04488530_13317"/>
<evidence type="ECO:0000256" key="2">
    <source>
        <dbReference type="ARBA" id="ARBA00025626"/>
    </source>
</evidence>
<name>A0A1M5RTH6_9FIRM</name>
<dbReference type="GO" id="GO:0051607">
    <property type="term" value="P:defense response to virus"/>
    <property type="evidence" value="ECO:0007669"/>
    <property type="project" value="UniProtKB-KW"/>
</dbReference>
<proteinExistence type="predicted"/>
<keyword evidence="4" id="KW-1185">Reference proteome</keyword>
<dbReference type="Pfam" id="PF01905">
    <property type="entry name" value="DevR"/>
    <property type="match status" value="1"/>
</dbReference>
<dbReference type="Proteomes" id="UP000243255">
    <property type="component" value="Unassembled WGS sequence"/>
</dbReference>
<dbReference type="EMBL" id="FQWX01000033">
    <property type="protein sequence ID" value="SHH29607.1"/>
    <property type="molecule type" value="Genomic_DNA"/>
</dbReference>
<sequence>MINNIISSVSMTILTESSVALSNDQGFGNYTPIKKGFMSDGPHAITSVGTITYEIRKGLHKKGWPLSGIVLNVDKKGKITNMHSYEKDIENCDKHGMENDIMGYLIPDKQISKTSPLRIIPLKSLHTFKNDTQLITNRGFLETELEREYFKKDGEKYDSELPKTQALANEEIFGDYYVYTITIELDRFGVKEVKDGKYLAPKDRIYMDKELRKEALVDVVDVICNLTRTIKHQTVLLKPLAVFGGAFESVVPYFWNDISMDVENRLNLNEVAETIYSYDLPKENTLAVYSNRINTKIDKEFYEKLDIKDIIKAGYPVKEIKGLISRLDINDDNKWYLKGE</sequence>
<protein>
    <submittedName>
        <fullName evidence="3">CRISPR-associated protein Cas7/Cst2/DevR, subtype I-B/TNEAP</fullName>
    </submittedName>
</protein>
<organism evidence="3 4">
    <name type="scientific">Asaccharospora irregularis DSM 2635</name>
    <dbReference type="NCBI Taxonomy" id="1121321"/>
    <lineage>
        <taxon>Bacteria</taxon>
        <taxon>Bacillati</taxon>
        <taxon>Bacillota</taxon>
        <taxon>Clostridia</taxon>
        <taxon>Peptostreptococcales</taxon>
        <taxon>Peptostreptococcaceae</taxon>
        <taxon>Asaccharospora</taxon>
    </lineage>
</organism>
<evidence type="ECO:0000313" key="3">
    <source>
        <dbReference type="EMBL" id="SHH29607.1"/>
    </source>
</evidence>
<dbReference type="AlphaFoldDB" id="A0A1M5RTH6"/>
<dbReference type="RefSeq" id="WP_073127128.1">
    <property type="nucleotide sequence ID" value="NZ_BAABCH010000084.1"/>
</dbReference>
<reference evidence="4" key="1">
    <citation type="submission" date="2016-11" db="EMBL/GenBank/DDBJ databases">
        <authorList>
            <person name="Varghese N."/>
            <person name="Submissions S."/>
        </authorList>
    </citation>
    <scope>NUCLEOTIDE SEQUENCE [LARGE SCALE GENOMIC DNA]</scope>
    <source>
        <strain evidence="4">DSM 2635</strain>
    </source>
</reference>
<accession>A0A1M5RTH6</accession>
<dbReference type="InterPro" id="IPR010154">
    <property type="entry name" value="CRISPR-assoc_Cas7/Cst2/DevR"/>
</dbReference>
<keyword evidence="1" id="KW-0051">Antiviral defense</keyword>